<proteinExistence type="predicted"/>
<name>A0ABZ0UP18_9RICK</name>
<organism evidence="1 2">
    <name type="scientific">Candidatus Bandiella euplotis</name>
    <dbReference type="NCBI Taxonomy" id="1664265"/>
    <lineage>
        <taxon>Bacteria</taxon>
        <taxon>Pseudomonadati</taxon>
        <taxon>Pseudomonadota</taxon>
        <taxon>Alphaproteobacteria</taxon>
        <taxon>Rickettsiales</taxon>
        <taxon>Candidatus Midichloriaceae</taxon>
        <taxon>Candidatus Bandiella</taxon>
    </lineage>
</organism>
<dbReference type="InterPro" id="IPR059186">
    <property type="entry name" value="SACTE_4363"/>
</dbReference>
<dbReference type="InterPro" id="IPR012334">
    <property type="entry name" value="Pectin_lyas_fold"/>
</dbReference>
<evidence type="ECO:0000313" key="2">
    <source>
        <dbReference type="Proteomes" id="UP001327219"/>
    </source>
</evidence>
<reference evidence="1 2" key="1">
    <citation type="submission" date="2022-11" db="EMBL/GenBank/DDBJ databases">
        <title>Host association and intracellularity evolved multiple times independently in the Rickettsiales.</title>
        <authorList>
            <person name="Castelli M."/>
            <person name="Nardi T."/>
            <person name="Gammuto L."/>
            <person name="Bellinzona G."/>
            <person name="Sabaneyeva E."/>
            <person name="Potekhin A."/>
            <person name="Serra V."/>
            <person name="Petroni G."/>
            <person name="Sassera D."/>
        </authorList>
    </citation>
    <scope>NUCLEOTIDE SEQUENCE [LARGE SCALE GENOMIC DNA]</scope>
    <source>
        <strain evidence="1 2">NDG2</strain>
        <plasmid evidence="1 2">unnamed1</plasmid>
    </source>
</reference>
<keyword evidence="2" id="KW-1185">Reference proteome</keyword>
<geneLocation type="plasmid" evidence="1 2">
    <name>unnamed1</name>
</geneLocation>
<evidence type="ECO:0000313" key="1">
    <source>
        <dbReference type="EMBL" id="WPX97444.1"/>
    </source>
</evidence>
<gene>
    <name evidence="1" type="ORF">Bandiella_01602</name>
</gene>
<dbReference type="CDD" id="cd23669">
    <property type="entry name" value="GH55_SacteLam55A-like"/>
    <property type="match status" value="1"/>
</dbReference>
<dbReference type="Gene3D" id="2.160.20.10">
    <property type="entry name" value="Single-stranded right-handed beta-helix, Pectin lyase-like"/>
    <property type="match status" value="1"/>
</dbReference>
<dbReference type="EMBL" id="CP110821">
    <property type="protein sequence ID" value="WPX97444.1"/>
    <property type="molecule type" value="Genomic_DNA"/>
</dbReference>
<accession>A0ABZ0UP18</accession>
<keyword evidence="1" id="KW-0614">Plasmid</keyword>
<dbReference type="RefSeq" id="WP_323733437.1">
    <property type="nucleotide sequence ID" value="NZ_CP110821.1"/>
</dbReference>
<protein>
    <submittedName>
        <fullName evidence="1">Uncharacterized protein</fullName>
    </submittedName>
</protein>
<sequence length="644" mass="70173">MYSKQETSLSKKFSELLKIPTDCLPENCPSGAYFISDSDGTSLYSLGFQIGGPQSTMRHGETNEWSNKRYAILVAGGNYEMSDQFKLGYYTQVVGVADGASDVRIAPGINVLNNCEKVGDANCKAPGGLDNFWRSISDITLDVSRLGAPLRFAVSQASPIRDVKIIGNDILMCDWGLGGDCGFTSGGFISKMYVSNIILGSQQQFYVANSNFGQLQAGVWNIVSHNNHGTTFGDGDISTKNLWDGYPFTQINDDIILQIPRIIFDQGNWSVQIASGKKDANSFVVLSLDNDTSPTIVSKDKVQVINAEIAGGAPGLIIMPGIYNIQGVLNIPNDKVVLGLGLPSLVCQSDSGKCMDLGSEGAHIAGMTFDAGVYGSSSNPDNILLNVGQQYHGSSINPTTLQDIYCRIARIDDAQASPSAYACVKINSDSVIGENLWLWRADHDKQSLQIPFDINYCKHGLIVIGNDVQMNGLFIEHFNDYQTIWLGKNGKIKFYQSELPYFMPSDGATVDCTVPDSTYIQKEQVCPSLYITSDASGFNAKGLGVYSFFPNDLGQKTIKAKSVLKADTDDLSISHVVMRWLNGDPESGVEYIFETNGGIPFPQGSSVDGNHNKGYAFSSYPIQSELLDDCSIYNCVYTEYDEQY</sequence>
<dbReference type="Proteomes" id="UP001327219">
    <property type="component" value="Plasmid unnamed1"/>
</dbReference>